<comment type="function">
    <text evidence="3">Adenine glycosylase active on G-A mispairs. MutY also corrects error-prone DNA synthesis past GO lesions which are due to the oxidatively damaged form of guanine: 7,8-dihydro-8-oxoguanine (8-oxo-dGTP).</text>
</comment>
<dbReference type="GO" id="GO:0000701">
    <property type="term" value="F:purine-specific mismatch base pair DNA N-glycosylase activity"/>
    <property type="evidence" value="ECO:0007669"/>
    <property type="project" value="UniProtKB-EC"/>
</dbReference>
<evidence type="ECO:0000259" key="19">
    <source>
        <dbReference type="PROSITE" id="PS51462"/>
    </source>
</evidence>
<keyword evidence="14" id="KW-0234">DNA repair</keyword>
<evidence type="ECO:0000256" key="12">
    <source>
        <dbReference type="ARBA" id="ARBA00023014"/>
    </source>
</evidence>
<keyword evidence="15 20" id="KW-0326">Glycosidase</keyword>
<dbReference type="Gene3D" id="3.90.79.10">
    <property type="entry name" value="Nucleoside Triphosphate Pyrophosphohydrolase"/>
    <property type="match status" value="1"/>
</dbReference>
<dbReference type="InterPro" id="IPR023170">
    <property type="entry name" value="HhH_base_excis_C"/>
</dbReference>
<keyword evidence="7" id="KW-0004">4Fe-4S</keyword>
<dbReference type="InterPro" id="IPR003561">
    <property type="entry name" value="Mutator_MutT"/>
</dbReference>
<dbReference type="GO" id="GO:0006298">
    <property type="term" value="P:mismatch repair"/>
    <property type="evidence" value="ECO:0007669"/>
    <property type="project" value="TreeGrafter"/>
</dbReference>
<dbReference type="Pfam" id="PF00730">
    <property type="entry name" value="HhH-GPD"/>
    <property type="match status" value="1"/>
</dbReference>
<evidence type="ECO:0000256" key="16">
    <source>
        <dbReference type="ARBA" id="ARBA00058550"/>
    </source>
</evidence>
<dbReference type="InterPro" id="IPR020084">
    <property type="entry name" value="NUDIX_hydrolase_CS"/>
</dbReference>
<dbReference type="InterPro" id="IPR000445">
    <property type="entry name" value="HhH_motif"/>
</dbReference>
<dbReference type="Pfam" id="PF00633">
    <property type="entry name" value="HHH"/>
    <property type="match status" value="1"/>
</dbReference>
<dbReference type="NCBIfam" id="TIGR01084">
    <property type="entry name" value="mutY"/>
    <property type="match status" value="1"/>
</dbReference>
<keyword evidence="12" id="KW-0411">Iron-sulfur</keyword>
<dbReference type="PRINTS" id="PR00502">
    <property type="entry name" value="NUDIXFAMILY"/>
</dbReference>
<evidence type="ECO:0000256" key="9">
    <source>
        <dbReference type="ARBA" id="ARBA00022763"/>
    </source>
</evidence>
<evidence type="ECO:0000256" key="15">
    <source>
        <dbReference type="ARBA" id="ARBA00023295"/>
    </source>
</evidence>
<dbReference type="NCBIfam" id="TIGR00586">
    <property type="entry name" value="mutt"/>
    <property type="match status" value="1"/>
</dbReference>
<dbReference type="GO" id="GO:0008413">
    <property type="term" value="F:8-oxo-7,8-dihydroguanosine triphosphate pyrophosphatase activity"/>
    <property type="evidence" value="ECO:0007669"/>
    <property type="project" value="InterPro"/>
</dbReference>
<dbReference type="InterPro" id="IPR020476">
    <property type="entry name" value="Nudix_hydrolase"/>
</dbReference>
<evidence type="ECO:0000256" key="1">
    <source>
        <dbReference type="ARBA" id="ARBA00000843"/>
    </source>
</evidence>
<dbReference type="GO" id="GO:0034039">
    <property type="term" value="F:8-oxo-7,8-dihydroguanine DNA N-glycosylase activity"/>
    <property type="evidence" value="ECO:0007669"/>
    <property type="project" value="TreeGrafter"/>
</dbReference>
<evidence type="ECO:0000256" key="3">
    <source>
        <dbReference type="ARBA" id="ARBA00002933"/>
    </source>
</evidence>
<keyword evidence="8 18" id="KW-0479">Metal-binding</keyword>
<feature type="binding site" evidence="17">
    <location>
        <begin position="267"/>
        <end position="270"/>
    </location>
    <ligand>
        <name>8-oxo-dGTP</name>
        <dbReference type="ChEBI" id="CHEBI:77896"/>
    </ligand>
</feature>
<feature type="binding site" evidence="18">
    <location>
        <position position="270"/>
    </location>
    <ligand>
        <name>Mg(2+)</name>
        <dbReference type="ChEBI" id="CHEBI:18420"/>
    </ligand>
</feature>
<dbReference type="OrthoDB" id="9802365at2"/>
<feature type="binding site" evidence="17">
    <location>
        <position position="354"/>
    </location>
    <ligand>
        <name>8-oxo-dGTP</name>
        <dbReference type="ChEBI" id="CHEBI:77896"/>
    </ligand>
</feature>
<dbReference type="GO" id="GO:0035485">
    <property type="term" value="F:adenine/guanine mispair binding"/>
    <property type="evidence" value="ECO:0007669"/>
    <property type="project" value="TreeGrafter"/>
</dbReference>
<dbReference type="InterPro" id="IPR011257">
    <property type="entry name" value="DNA_glycosylase"/>
</dbReference>
<dbReference type="GO" id="GO:0046872">
    <property type="term" value="F:metal ion binding"/>
    <property type="evidence" value="ECO:0007669"/>
    <property type="project" value="UniProtKB-KW"/>
</dbReference>
<evidence type="ECO:0000256" key="4">
    <source>
        <dbReference type="ARBA" id="ARBA00008343"/>
    </source>
</evidence>
<dbReference type="EMBL" id="CP027806">
    <property type="protein sequence ID" value="AXJ01645.1"/>
    <property type="molecule type" value="Genomic_DNA"/>
</dbReference>
<reference evidence="20 21" key="1">
    <citation type="submission" date="2018-03" db="EMBL/GenBank/DDBJ databases">
        <title>Phenotypic and genomic properties of Cyclonatronum proteinivorum gen. nov., sp. nov., a haloalkaliphilic bacteroidete from soda lakes possessing Na+-translocating rhodopsin.</title>
        <authorList>
            <person name="Toshchakov S.V."/>
            <person name="Korzhenkov A."/>
            <person name="Samarov N.I."/>
            <person name="Kublanov I.V."/>
            <person name="Muntyan M.S."/>
            <person name="Sorokin D.Y."/>
        </authorList>
    </citation>
    <scope>NUCLEOTIDE SEQUENCE [LARGE SCALE GENOMIC DNA]</scope>
    <source>
        <strain evidence="20 21">Omega</strain>
    </source>
</reference>
<proteinExistence type="inferred from homology"/>
<comment type="similarity">
    <text evidence="4">Belongs to the Nth/MutY family.</text>
</comment>
<dbReference type="PROSITE" id="PS00893">
    <property type="entry name" value="NUDIX_BOX"/>
    <property type="match status" value="1"/>
</dbReference>
<evidence type="ECO:0000256" key="6">
    <source>
        <dbReference type="ARBA" id="ARBA00022023"/>
    </source>
</evidence>
<keyword evidence="13" id="KW-0238">DNA-binding</keyword>
<dbReference type="InterPro" id="IPR003265">
    <property type="entry name" value="HhH-GPD_domain"/>
</dbReference>
<dbReference type="PANTHER" id="PTHR42944:SF1">
    <property type="entry name" value="ADENINE DNA GLYCOSYLASE"/>
    <property type="match status" value="1"/>
</dbReference>
<dbReference type="FunFam" id="1.10.340.30:FF:000010">
    <property type="entry name" value="Adenine DNA glycosylase"/>
    <property type="match status" value="1"/>
</dbReference>
<evidence type="ECO:0000256" key="18">
    <source>
        <dbReference type="PIRSR" id="PIRSR603561-2"/>
    </source>
</evidence>
<sequence length="366" mass="41161">MISSQSQQNAQHFAAPLLKWYDANKRDMPWRDCGDPYRIWVSEIMLQQTRVDQATPYYERFMARFPSVEALARADRHDVLMAWEGLGYYSRARNLHAAAQTVLEQHGGVFPKTYDDIRALKGIGPYTAAAVASIAFGLPYAVMDGNVIRVLSRYAGIQDDVRLPATKKRIQELADELLDRQRPGDFNQAVMELGATVCTPKSPDCSTCPLQQSCSATLSGKTAEIPYKSPKQKIPHHEIVVGICKDENGNILIAQRPDDKMLGGLWEFPGGKVEKGETRTGALIRELKEELGVEIIPEEHLIEVKHAYTHFKITLNAWICRINLGQPAPKPKASKQLRWIKISELHGYPFPKANRKVTEALMKIDV</sequence>
<dbReference type="PROSITE" id="PS51462">
    <property type="entry name" value="NUDIX"/>
    <property type="match status" value="1"/>
</dbReference>
<evidence type="ECO:0000256" key="17">
    <source>
        <dbReference type="PIRSR" id="PIRSR603561-1"/>
    </source>
</evidence>
<evidence type="ECO:0000256" key="8">
    <source>
        <dbReference type="ARBA" id="ARBA00022723"/>
    </source>
</evidence>
<feature type="domain" description="Nudix hydrolase" evidence="19">
    <location>
        <begin position="235"/>
        <end position="363"/>
    </location>
</feature>
<evidence type="ECO:0000256" key="10">
    <source>
        <dbReference type="ARBA" id="ARBA00022801"/>
    </source>
</evidence>
<dbReference type="SMART" id="SM00478">
    <property type="entry name" value="ENDO3c"/>
    <property type="match status" value="1"/>
</dbReference>
<keyword evidence="10 20" id="KW-0378">Hydrolase</keyword>
<dbReference type="FunFam" id="1.10.1670.10:FF:000002">
    <property type="entry name" value="Adenine DNA glycosylase"/>
    <property type="match status" value="1"/>
</dbReference>
<dbReference type="GO" id="GO:0032357">
    <property type="term" value="F:oxidized purine DNA binding"/>
    <property type="evidence" value="ECO:0007669"/>
    <property type="project" value="TreeGrafter"/>
</dbReference>
<dbReference type="InterPro" id="IPR044298">
    <property type="entry name" value="MIG/MutY"/>
</dbReference>
<comment type="cofactor">
    <cofactor evidence="18">
        <name>Mg(2+)</name>
        <dbReference type="ChEBI" id="CHEBI:18420"/>
    </cofactor>
</comment>
<dbReference type="InterPro" id="IPR000086">
    <property type="entry name" value="NUDIX_hydrolase_dom"/>
</dbReference>
<feature type="binding site" evidence="18">
    <location>
        <position position="290"/>
    </location>
    <ligand>
        <name>Mg(2+)</name>
        <dbReference type="ChEBI" id="CHEBI:18420"/>
    </ligand>
</feature>
<keyword evidence="9" id="KW-0227">DNA damage</keyword>
<dbReference type="KEGG" id="cprv:CYPRO_2403"/>
<keyword evidence="21" id="KW-1185">Reference proteome</keyword>
<keyword evidence="11" id="KW-0408">Iron</keyword>
<comment type="cofactor">
    <cofactor evidence="2">
        <name>[4Fe-4S] cluster</name>
        <dbReference type="ChEBI" id="CHEBI:49883"/>
    </cofactor>
</comment>
<dbReference type="SUPFAM" id="SSF48150">
    <property type="entry name" value="DNA-glycosylase"/>
    <property type="match status" value="1"/>
</dbReference>
<name>A0A345UME3_9BACT</name>
<dbReference type="InterPro" id="IPR005760">
    <property type="entry name" value="A/G_AdeGlyc_MutY"/>
</dbReference>
<dbReference type="CDD" id="cd03425">
    <property type="entry name" value="NUDIX_MutT_NudA_like"/>
    <property type="match status" value="1"/>
</dbReference>
<evidence type="ECO:0000256" key="2">
    <source>
        <dbReference type="ARBA" id="ARBA00001966"/>
    </source>
</evidence>
<dbReference type="PANTHER" id="PTHR42944">
    <property type="entry name" value="ADENINE DNA GLYCOSYLASE"/>
    <property type="match status" value="1"/>
</dbReference>
<comment type="function">
    <text evidence="16">Base excision repair (BER) glycosylase that initiates repair of A:oxoG to C:G by removing the inappropriately paired adenine base from the DNA backbone, generating an abasic site product. 8-oxoguanine (oxoG) is a genotoxic DNA lesion resulting from oxidation of guanine; this residue is misread by replicative DNA polymerases, that insert adenine instead of cytosine opposite the oxidized damaged base. Shows a powerful dicrimination of A versus C, since it does not cleave cytosine in oxoG:C pairs. May also be able to remove adenine from A:G mispairs, although this activity may not be physiologically relevant.</text>
</comment>
<protein>
    <recommendedName>
        <fullName evidence="6">Adenine DNA glycosylase</fullName>
        <ecNumber evidence="5">3.2.2.31</ecNumber>
    </recommendedName>
</protein>
<evidence type="ECO:0000256" key="7">
    <source>
        <dbReference type="ARBA" id="ARBA00022485"/>
    </source>
</evidence>
<organism evidence="20 21">
    <name type="scientific">Cyclonatronum proteinivorum</name>
    <dbReference type="NCBI Taxonomy" id="1457365"/>
    <lineage>
        <taxon>Bacteria</taxon>
        <taxon>Pseudomonadati</taxon>
        <taxon>Balneolota</taxon>
        <taxon>Balneolia</taxon>
        <taxon>Balneolales</taxon>
        <taxon>Cyclonatronaceae</taxon>
        <taxon>Cyclonatronum</taxon>
    </lineage>
</organism>
<dbReference type="GO" id="GO:0051539">
    <property type="term" value="F:4 iron, 4 sulfur cluster binding"/>
    <property type="evidence" value="ECO:0007669"/>
    <property type="project" value="UniProtKB-KW"/>
</dbReference>
<evidence type="ECO:0000256" key="14">
    <source>
        <dbReference type="ARBA" id="ARBA00023204"/>
    </source>
</evidence>
<dbReference type="InterPro" id="IPR029119">
    <property type="entry name" value="MutY_C"/>
</dbReference>
<dbReference type="Proteomes" id="UP000254808">
    <property type="component" value="Chromosome"/>
</dbReference>
<dbReference type="Gene3D" id="1.10.340.30">
    <property type="entry name" value="Hypothetical protein, domain 2"/>
    <property type="match status" value="1"/>
</dbReference>
<dbReference type="Pfam" id="PF10576">
    <property type="entry name" value="EndIII_4Fe-2S"/>
    <property type="match status" value="1"/>
</dbReference>
<dbReference type="InterPro" id="IPR015797">
    <property type="entry name" value="NUDIX_hydrolase-like_dom_sf"/>
</dbReference>
<dbReference type="InterPro" id="IPR003651">
    <property type="entry name" value="Endonuclease3_FeS-loop_motif"/>
</dbReference>
<dbReference type="SUPFAM" id="SSF55811">
    <property type="entry name" value="Nudix"/>
    <property type="match status" value="1"/>
</dbReference>
<feature type="binding site" evidence="17">
    <location>
        <position position="256"/>
    </location>
    <ligand>
        <name>8-oxo-dGTP</name>
        <dbReference type="ChEBI" id="CHEBI:77896"/>
    </ligand>
</feature>
<dbReference type="Gene3D" id="1.10.1670.10">
    <property type="entry name" value="Helix-hairpin-Helix base-excision DNA repair enzymes (C-terminal)"/>
    <property type="match status" value="1"/>
</dbReference>
<gene>
    <name evidence="20" type="ORF">CYPRO_2403</name>
</gene>
<dbReference type="AlphaFoldDB" id="A0A345UME3"/>
<dbReference type="CDD" id="cd00056">
    <property type="entry name" value="ENDO3c"/>
    <property type="match status" value="1"/>
</dbReference>
<evidence type="ECO:0000256" key="11">
    <source>
        <dbReference type="ARBA" id="ARBA00023004"/>
    </source>
</evidence>
<dbReference type="EC" id="3.2.2.31" evidence="5"/>
<evidence type="ECO:0000256" key="13">
    <source>
        <dbReference type="ARBA" id="ARBA00023125"/>
    </source>
</evidence>
<keyword evidence="18" id="KW-0460">Magnesium</keyword>
<dbReference type="Pfam" id="PF14815">
    <property type="entry name" value="NUDIX_4"/>
    <property type="match status" value="1"/>
</dbReference>
<evidence type="ECO:0000313" key="20">
    <source>
        <dbReference type="EMBL" id="AXJ01645.1"/>
    </source>
</evidence>
<dbReference type="GO" id="GO:0006284">
    <property type="term" value="P:base-excision repair"/>
    <property type="evidence" value="ECO:0007669"/>
    <property type="project" value="InterPro"/>
</dbReference>
<accession>A0A345UME3</accession>
<comment type="catalytic activity">
    <reaction evidence="1">
        <text>Hydrolyzes free adenine bases from 7,8-dihydro-8-oxoguanine:adenine mismatched double-stranded DNA, leaving an apurinic site.</text>
        <dbReference type="EC" id="3.2.2.31"/>
    </reaction>
</comment>
<evidence type="ECO:0000313" key="21">
    <source>
        <dbReference type="Proteomes" id="UP000254808"/>
    </source>
</evidence>
<dbReference type="RefSeq" id="WP_114984809.1">
    <property type="nucleotide sequence ID" value="NZ_CP027806.1"/>
</dbReference>
<evidence type="ECO:0000256" key="5">
    <source>
        <dbReference type="ARBA" id="ARBA00012045"/>
    </source>
</evidence>